<feature type="compositionally biased region" description="Basic residues" evidence="7">
    <location>
        <begin position="652"/>
        <end position="664"/>
    </location>
</feature>
<dbReference type="InterPro" id="IPR017907">
    <property type="entry name" value="Znf_RING_CS"/>
</dbReference>
<proteinExistence type="predicted"/>
<evidence type="ECO:0000256" key="3">
    <source>
        <dbReference type="ARBA" id="ARBA00022771"/>
    </source>
</evidence>
<evidence type="ECO:0000256" key="2">
    <source>
        <dbReference type="ARBA" id="ARBA00022737"/>
    </source>
</evidence>
<name>A0A6V7TWA9_MELEN</name>
<feature type="repeat" description="NHL" evidence="6">
    <location>
        <begin position="849"/>
        <end position="893"/>
    </location>
</feature>
<feature type="compositionally biased region" description="Polar residues" evidence="7">
    <location>
        <begin position="553"/>
        <end position="572"/>
    </location>
</feature>
<evidence type="ECO:0000256" key="7">
    <source>
        <dbReference type="SAM" id="MobiDB-lite"/>
    </source>
</evidence>
<keyword evidence="2" id="KW-0677">Repeat</keyword>
<dbReference type="PANTHER" id="PTHR24104:SF25">
    <property type="entry name" value="PROTEIN LIN-41"/>
    <property type="match status" value="1"/>
</dbReference>
<gene>
    <name evidence="9" type="ORF">MENT_LOCUS4997</name>
</gene>
<dbReference type="EMBL" id="CAJEWN010000018">
    <property type="protein sequence ID" value="CAD2136265.1"/>
    <property type="molecule type" value="Genomic_DNA"/>
</dbReference>
<dbReference type="AlphaFoldDB" id="A0A6V7TWA9"/>
<feature type="compositionally biased region" description="Gly residues" evidence="7">
    <location>
        <begin position="573"/>
        <end position="585"/>
    </location>
</feature>
<dbReference type="SUPFAM" id="SSF63829">
    <property type="entry name" value="Calcium-dependent phosphotriesterase"/>
    <property type="match status" value="1"/>
</dbReference>
<evidence type="ECO:0000259" key="8">
    <source>
        <dbReference type="PROSITE" id="PS50089"/>
    </source>
</evidence>
<dbReference type="GO" id="GO:0061630">
    <property type="term" value="F:ubiquitin protein ligase activity"/>
    <property type="evidence" value="ECO:0007669"/>
    <property type="project" value="TreeGrafter"/>
</dbReference>
<accession>A0A6V7TWA9</accession>
<dbReference type="InterPro" id="IPR050952">
    <property type="entry name" value="TRIM-NHL_E3_ligases"/>
</dbReference>
<dbReference type="SMART" id="SM00184">
    <property type="entry name" value="RING"/>
    <property type="match status" value="1"/>
</dbReference>
<feature type="compositionally biased region" description="Low complexity" evidence="7">
    <location>
        <begin position="586"/>
        <end position="602"/>
    </location>
</feature>
<dbReference type="InterPro" id="IPR001841">
    <property type="entry name" value="Znf_RING"/>
</dbReference>
<evidence type="ECO:0000256" key="4">
    <source>
        <dbReference type="ARBA" id="ARBA00022833"/>
    </source>
</evidence>
<feature type="compositionally biased region" description="Low complexity" evidence="7">
    <location>
        <begin position="475"/>
        <end position="491"/>
    </location>
</feature>
<feature type="domain" description="RING-type" evidence="8">
    <location>
        <begin position="37"/>
        <end position="80"/>
    </location>
</feature>
<dbReference type="SUPFAM" id="SSF57850">
    <property type="entry name" value="RING/U-box"/>
    <property type="match status" value="1"/>
</dbReference>
<sequence>MEEIPVAVEGEKSPLNVSTVKEPCTNPLEQIERLLTCPICLDRYKQPKLLPCQHTFCLSCLESYVESTGGRPRLRCPECRNEHSLSLDGGVQSLQTNLTLLSFLEIHMEASAANAEEMQAYVQRFNMERCRVCEEKAELELCVHCERKCCSECRTSHLDMLKRDLSRLLGQVRRLSTRVREASSGLGRGLEHMLANGEQTKQEIREYFNRYQRELKIREENFIEQADVFIQNEERLLRTLRDALDVEWNNLQDACLWVDSVLNGQRTARDDELARFKLEFQQGLDYLRSFQPDSDELFAKKLRFSPGDDAAKLPTAIANFGELSVSLPQFANRYLPLEQQYLPRPFRMGLESDNFMRFQKQLRGGGEEVENAGATRWRRRKELEDEAWNRLHADGLTPPPPWSSNTSHPTSNRASPMPQLQIDTNIGKGVGIPSKSPVSQTTPTNTKNTILSPISNKVTEKGEIVDNNLNTTKISLNSPSNNNSPKNALSPTTILDDSKTSPKQSQQKPQTQQIQKSGIPALTTNTTNKSGNSATNVSGSRGRLLMVTGPSRGGSNSNISDGTTIASGQGQNTSGGGRRISGGGTITTPIIQQQQQKKTSQKPPLPTTQRQISNEESSKGNKKASNNSRKNSLEKSEDEQQQNLKNNENKKQQKGGRIHCRSSSHGRPASSQTRRPSIEEGGQSIPVVEINTYSFLNLLAFFPTKSTGEWISEQQRCGLLLSRSRSNPQLFSNGIAPKFISLSKKAELLGNSQLRQSRFDNSGNRNLENKNKINKNVNEEEDFYTRLRPRPKLILGGRGALGLLNWPRGLCAVPRELFEEEDDFGTILAVADSSNHRIQLFSSTDGLLIRSFGCFGKEDGQFDGCCSVCVHHKRKELFVADRYNHRVQVFDLKGRFLRKFGVRGSGPSQFQHCWGIAIDEHLGVVYVADKDNHRVQMFNEDGTFLSRFGSEGDGPKQLDHPLYLMFDPNQRLLYVSDSANNRLCIYSPDGLPVFQFQGSEDDAEQLKLPRGIALDKSGHLLVADSGNSRVQIYSKYSGGHKIIKKFGSWGPSPGQFKGVEGICCLQNDENNEEILLAIADRENNRVQLFG</sequence>
<evidence type="ECO:0000256" key="1">
    <source>
        <dbReference type="ARBA" id="ARBA00022723"/>
    </source>
</evidence>
<dbReference type="Pfam" id="PF17170">
    <property type="entry name" value="DUF5128"/>
    <property type="match status" value="1"/>
</dbReference>
<feature type="repeat" description="NHL" evidence="6">
    <location>
        <begin position="993"/>
        <end position="1036"/>
    </location>
</feature>
<dbReference type="InterPro" id="IPR011042">
    <property type="entry name" value="6-blade_b-propeller_TolB-like"/>
</dbReference>
<feature type="compositionally biased region" description="Polar residues" evidence="7">
    <location>
        <begin position="403"/>
        <end position="414"/>
    </location>
</feature>
<feature type="compositionally biased region" description="Low complexity" evidence="7">
    <location>
        <begin position="501"/>
        <end position="517"/>
    </location>
</feature>
<feature type="repeat" description="NHL" evidence="6">
    <location>
        <begin position="897"/>
        <end position="941"/>
    </location>
</feature>
<feature type="region of interest" description="Disordered" evidence="7">
    <location>
        <begin position="391"/>
        <end position="454"/>
    </location>
</feature>
<organism evidence="9 10">
    <name type="scientific">Meloidogyne enterolobii</name>
    <name type="common">Root-knot nematode worm</name>
    <name type="synonym">Meloidogyne mayaguensis</name>
    <dbReference type="NCBI Taxonomy" id="390850"/>
    <lineage>
        <taxon>Eukaryota</taxon>
        <taxon>Metazoa</taxon>
        <taxon>Ecdysozoa</taxon>
        <taxon>Nematoda</taxon>
        <taxon>Chromadorea</taxon>
        <taxon>Rhabditida</taxon>
        <taxon>Tylenchina</taxon>
        <taxon>Tylenchomorpha</taxon>
        <taxon>Tylenchoidea</taxon>
        <taxon>Meloidogynidae</taxon>
        <taxon>Meloidogyninae</taxon>
        <taxon>Meloidogyne</taxon>
    </lineage>
</organism>
<dbReference type="PROSITE" id="PS00518">
    <property type="entry name" value="ZF_RING_1"/>
    <property type="match status" value="1"/>
</dbReference>
<evidence type="ECO:0000313" key="10">
    <source>
        <dbReference type="Proteomes" id="UP000580250"/>
    </source>
</evidence>
<dbReference type="Proteomes" id="UP000580250">
    <property type="component" value="Unassembled WGS sequence"/>
</dbReference>
<dbReference type="OrthoDB" id="342730at2759"/>
<feature type="compositionally biased region" description="Polar residues" evidence="7">
    <location>
        <begin position="522"/>
        <end position="539"/>
    </location>
</feature>
<feature type="repeat" description="NHL" evidence="6">
    <location>
        <begin position="945"/>
        <end position="989"/>
    </location>
</feature>
<dbReference type="Gene3D" id="2.120.10.30">
    <property type="entry name" value="TolB, C-terminal domain"/>
    <property type="match status" value="3"/>
</dbReference>
<comment type="caution">
    <text evidence="9">The sequence shown here is derived from an EMBL/GenBank/DDBJ whole genome shotgun (WGS) entry which is preliminary data.</text>
</comment>
<feature type="region of interest" description="Disordered" evidence="7">
    <location>
        <begin position="472"/>
        <end position="683"/>
    </location>
</feature>
<keyword evidence="4" id="KW-0862">Zinc</keyword>
<dbReference type="GO" id="GO:0043161">
    <property type="term" value="P:proteasome-mediated ubiquitin-dependent protein catabolic process"/>
    <property type="evidence" value="ECO:0007669"/>
    <property type="project" value="TreeGrafter"/>
</dbReference>
<dbReference type="GO" id="GO:0008270">
    <property type="term" value="F:zinc ion binding"/>
    <property type="evidence" value="ECO:0007669"/>
    <property type="project" value="UniProtKB-KW"/>
</dbReference>
<dbReference type="PROSITE" id="PS50089">
    <property type="entry name" value="ZF_RING_2"/>
    <property type="match status" value="1"/>
</dbReference>
<evidence type="ECO:0000256" key="5">
    <source>
        <dbReference type="PROSITE-ProRule" id="PRU00175"/>
    </source>
</evidence>
<evidence type="ECO:0000313" key="9">
    <source>
        <dbReference type="EMBL" id="CAD2136265.1"/>
    </source>
</evidence>
<keyword evidence="1" id="KW-0479">Metal-binding</keyword>
<dbReference type="PROSITE" id="PS51125">
    <property type="entry name" value="NHL"/>
    <property type="match status" value="4"/>
</dbReference>
<dbReference type="Pfam" id="PF01436">
    <property type="entry name" value="NHL"/>
    <property type="match status" value="1"/>
</dbReference>
<keyword evidence="3 5" id="KW-0863">Zinc-finger</keyword>
<dbReference type="Gene3D" id="3.30.40.10">
    <property type="entry name" value="Zinc/RING finger domain, C3HC4 (zinc finger)"/>
    <property type="match status" value="1"/>
</dbReference>
<protein>
    <recommendedName>
        <fullName evidence="8">RING-type domain-containing protein</fullName>
    </recommendedName>
</protein>
<dbReference type="InterPro" id="IPR001258">
    <property type="entry name" value="NHL_repeat"/>
</dbReference>
<dbReference type="InterPro" id="IPR018957">
    <property type="entry name" value="Znf_C3HC4_RING-type"/>
</dbReference>
<dbReference type="Pfam" id="PF00097">
    <property type="entry name" value="zf-C3HC4"/>
    <property type="match status" value="1"/>
</dbReference>
<evidence type="ECO:0000256" key="6">
    <source>
        <dbReference type="PROSITE-ProRule" id="PRU00504"/>
    </source>
</evidence>
<feature type="compositionally biased region" description="Polar residues" evidence="7">
    <location>
        <begin position="436"/>
        <end position="454"/>
    </location>
</feature>
<reference evidence="9 10" key="1">
    <citation type="submission" date="2020-08" db="EMBL/GenBank/DDBJ databases">
        <authorList>
            <person name="Koutsovoulos G."/>
            <person name="Danchin GJ E."/>
        </authorList>
    </citation>
    <scope>NUCLEOTIDE SEQUENCE [LARGE SCALE GENOMIC DNA]</scope>
</reference>
<dbReference type="InterPro" id="IPR013083">
    <property type="entry name" value="Znf_RING/FYVE/PHD"/>
</dbReference>
<feature type="compositionally biased region" description="Polar residues" evidence="7">
    <location>
        <begin position="665"/>
        <end position="675"/>
    </location>
</feature>
<dbReference type="PANTHER" id="PTHR24104">
    <property type="entry name" value="E3 UBIQUITIN-PROTEIN LIGASE NHLRC1-RELATED"/>
    <property type="match status" value="1"/>
</dbReference>
<dbReference type="GO" id="GO:0000209">
    <property type="term" value="P:protein polyubiquitination"/>
    <property type="evidence" value="ECO:0007669"/>
    <property type="project" value="TreeGrafter"/>
</dbReference>
<dbReference type="CDD" id="cd16524">
    <property type="entry name" value="RING-HC_NHL-1-like"/>
    <property type="match status" value="1"/>
</dbReference>